<feature type="domain" description="Lipid/polyisoprenoid-binding YceI-like" evidence="2">
    <location>
        <begin position="19"/>
        <end position="179"/>
    </location>
</feature>
<dbReference type="Proteomes" id="UP000291124">
    <property type="component" value="Chromosome"/>
</dbReference>
<dbReference type="AlphaFoldDB" id="A0A4P6Y711"/>
<dbReference type="KEGG" id="fnk:E1750_05685"/>
<evidence type="ECO:0000256" key="1">
    <source>
        <dbReference type="SAM" id="SignalP"/>
    </source>
</evidence>
<feature type="signal peptide" evidence="1">
    <location>
        <begin position="1"/>
        <end position="19"/>
    </location>
</feature>
<dbReference type="Gene3D" id="2.40.128.110">
    <property type="entry name" value="Lipid/polyisoprenoid-binding, YceI-like"/>
    <property type="match status" value="1"/>
</dbReference>
<dbReference type="SUPFAM" id="SSF101874">
    <property type="entry name" value="YceI-like"/>
    <property type="match status" value="1"/>
</dbReference>
<dbReference type="PANTHER" id="PTHR34406">
    <property type="entry name" value="PROTEIN YCEI"/>
    <property type="match status" value="1"/>
</dbReference>
<dbReference type="Pfam" id="PF04264">
    <property type="entry name" value="YceI"/>
    <property type="match status" value="1"/>
</dbReference>
<gene>
    <name evidence="3" type="ORF">E1750_05685</name>
</gene>
<evidence type="ECO:0000259" key="2">
    <source>
        <dbReference type="SMART" id="SM00867"/>
    </source>
</evidence>
<reference evidence="4" key="1">
    <citation type="submission" date="2019-03" db="EMBL/GenBank/DDBJ databases">
        <title>Flavobacterium sp.</title>
        <authorList>
            <person name="Kim H."/>
        </authorList>
    </citation>
    <scope>NUCLEOTIDE SEQUENCE [LARGE SCALE GENOMIC DNA]</scope>
    <source>
        <strain evidence="4">GS13</strain>
    </source>
</reference>
<dbReference type="SMART" id="SM00867">
    <property type="entry name" value="YceI"/>
    <property type="match status" value="1"/>
</dbReference>
<dbReference type="EMBL" id="CP037933">
    <property type="protein sequence ID" value="QBN18319.1"/>
    <property type="molecule type" value="Genomic_DNA"/>
</dbReference>
<organism evidence="3 4">
    <name type="scientific">Flavobacterium nackdongense</name>
    <dbReference type="NCBI Taxonomy" id="2547394"/>
    <lineage>
        <taxon>Bacteria</taxon>
        <taxon>Pseudomonadati</taxon>
        <taxon>Bacteroidota</taxon>
        <taxon>Flavobacteriia</taxon>
        <taxon>Flavobacteriales</taxon>
        <taxon>Flavobacteriaceae</taxon>
        <taxon>Flavobacterium</taxon>
    </lineage>
</organism>
<dbReference type="RefSeq" id="WP_133275847.1">
    <property type="nucleotide sequence ID" value="NZ_CP037933.1"/>
</dbReference>
<protein>
    <submittedName>
        <fullName evidence="3">YceI family protein</fullName>
    </submittedName>
</protein>
<sequence length="182" mass="20565">MLKRSCTLFLLLFSTVLFSQKFITRSGEIKFEASMPAFEEVAAKNNTVSCVFDSSTSEIAVLALIKAFRFKVPLMEEHFNENYIESDQFPKATFKGKLINYDGAKMKSEKTAFEVEGVLTLHGQSRNIKTKINFVPSGNKLYLTSTLKVKTSDFKIEIPSVVKNKIAETVAINLKFELEKQN</sequence>
<dbReference type="PANTHER" id="PTHR34406:SF1">
    <property type="entry name" value="PROTEIN YCEI"/>
    <property type="match status" value="1"/>
</dbReference>
<dbReference type="InterPro" id="IPR007372">
    <property type="entry name" value="Lipid/polyisoprenoid-bd_YceI"/>
</dbReference>
<dbReference type="OrthoDB" id="116832at2"/>
<evidence type="ECO:0000313" key="4">
    <source>
        <dbReference type="Proteomes" id="UP000291124"/>
    </source>
</evidence>
<keyword evidence="1" id="KW-0732">Signal</keyword>
<accession>A0A4P6Y711</accession>
<dbReference type="InterPro" id="IPR036761">
    <property type="entry name" value="TTHA0802/YceI-like_sf"/>
</dbReference>
<feature type="chain" id="PRO_5021010943" evidence="1">
    <location>
        <begin position="20"/>
        <end position="182"/>
    </location>
</feature>
<proteinExistence type="predicted"/>
<name>A0A4P6Y711_9FLAO</name>
<keyword evidence="4" id="KW-1185">Reference proteome</keyword>
<evidence type="ECO:0000313" key="3">
    <source>
        <dbReference type="EMBL" id="QBN18319.1"/>
    </source>
</evidence>